<dbReference type="Gene3D" id="3.40.220.10">
    <property type="entry name" value="Leucine Aminopeptidase, subunit E, domain 1"/>
    <property type="match status" value="1"/>
</dbReference>
<dbReference type="SUPFAM" id="SSF52949">
    <property type="entry name" value="Macro domain-like"/>
    <property type="match status" value="1"/>
</dbReference>
<name>A0A0R2KU64_9LACO</name>
<sequence>MNNDALNQRKKLAHNIVNIYQVEMSQLDQHSFVVPQGIAETAPLSLKPIKIFVKDENVLYRIQHLPQEAKIGVMNFANPVEPGGGFLLGINAQEQALCRNTFLYPELLKHRQTYYLQNFTHNHDFLYSDALIYAQNIKVLRDEKEDQILPYFKYVDIITIAAPNLRRMKQQHLPLDYAKIKESLTAKILATLRMFKEQRCDYLILGAFGCGSFENDPQQVAQIFAECLKRTEFLGAFKEIYFDILGDEHLFQVFQAKLLTDFKG</sequence>
<dbReference type="InterPro" id="IPR043472">
    <property type="entry name" value="Macro_dom-like"/>
</dbReference>
<dbReference type="RefSeq" id="WP_027106611.1">
    <property type="nucleotide sequence ID" value="NZ_AUHP01000014.1"/>
</dbReference>
<protein>
    <recommendedName>
        <fullName evidence="1">Microbial-type PARG catalytic domain-containing protein</fullName>
    </recommendedName>
</protein>
<keyword evidence="3" id="KW-1185">Reference proteome</keyword>
<dbReference type="Pfam" id="PF10021">
    <property type="entry name" value="PARG_cat_microb"/>
    <property type="match status" value="1"/>
</dbReference>
<gene>
    <name evidence="2" type="ORF">IV53_GL000230</name>
</gene>
<evidence type="ECO:0000259" key="1">
    <source>
        <dbReference type="Pfam" id="PF10021"/>
    </source>
</evidence>
<organism evidence="2 3">
    <name type="scientific">Ligilactobacillus ceti DSM 22408</name>
    <dbReference type="NCBI Taxonomy" id="1122146"/>
    <lineage>
        <taxon>Bacteria</taxon>
        <taxon>Bacillati</taxon>
        <taxon>Bacillota</taxon>
        <taxon>Bacilli</taxon>
        <taxon>Lactobacillales</taxon>
        <taxon>Lactobacillaceae</taxon>
        <taxon>Ligilactobacillus</taxon>
    </lineage>
</organism>
<feature type="domain" description="Microbial-type PARG catalytic" evidence="1">
    <location>
        <begin position="37"/>
        <end position="142"/>
    </location>
</feature>
<reference evidence="2 3" key="1">
    <citation type="journal article" date="2015" name="Genome Announc.">
        <title>Expanding the biotechnology potential of lactobacilli through comparative genomics of 213 strains and associated genera.</title>
        <authorList>
            <person name="Sun Z."/>
            <person name="Harris H.M."/>
            <person name="McCann A."/>
            <person name="Guo C."/>
            <person name="Argimon S."/>
            <person name="Zhang W."/>
            <person name="Yang X."/>
            <person name="Jeffery I.B."/>
            <person name="Cooney J.C."/>
            <person name="Kagawa T.F."/>
            <person name="Liu W."/>
            <person name="Song Y."/>
            <person name="Salvetti E."/>
            <person name="Wrobel A."/>
            <person name="Rasinkangas P."/>
            <person name="Parkhill J."/>
            <person name="Rea M.C."/>
            <person name="O'Sullivan O."/>
            <person name="Ritari J."/>
            <person name="Douillard F.P."/>
            <person name="Paul Ross R."/>
            <person name="Yang R."/>
            <person name="Briner A.E."/>
            <person name="Felis G.E."/>
            <person name="de Vos W.M."/>
            <person name="Barrangou R."/>
            <person name="Klaenhammer T.R."/>
            <person name="Caufield P.W."/>
            <person name="Cui Y."/>
            <person name="Zhang H."/>
            <person name="O'Toole P.W."/>
        </authorList>
    </citation>
    <scope>NUCLEOTIDE SEQUENCE [LARGE SCALE GENOMIC DNA]</scope>
    <source>
        <strain evidence="2 3">DSM 22408</strain>
    </source>
</reference>
<dbReference type="EMBL" id="JQBZ01000002">
    <property type="protein sequence ID" value="KRN90588.1"/>
    <property type="molecule type" value="Genomic_DNA"/>
</dbReference>
<dbReference type="PANTHER" id="PTHR35596">
    <property type="entry name" value="DUF2263 DOMAIN-CONTAINING PROTEIN"/>
    <property type="match status" value="1"/>
</dbReference>
<dbReference type="PATRIC" id="fig|1122146.4.peg.232"/>
<dbReference type="NCBIfam" id="TIGR02452">
    <property type="entry name" value="TIGR02452 family protein"/>
    <property type="match status" value="1"/>
</dbReference>
<dbReference type="OrthoDB" id="9806181at2"/>
<accession>A0A0R2KU64</accession>
<dbReference type="PANTHER" id="PTHR35596:SF1">
    <property type="entry name" value="MICROBIAL-TYPE PARG CATALYTIC DOMAIN-CONTAINING PROTEIN"/>
    <property type="match status" value="1"/>
</dbReference>
<dbReference type="InterPro" id="IPR019261">
    <property type="entry name" value="PARG_cat_microbial"/>
</dbReference>
<dbReference type="Proteomes" id="UP000051500">
    <property type="component" value="Unassembled WGS sequence"/>
</dbReference>
<evidence type="ECO:0000313" key="2">
    <source>
        <dbReference type="EMBL" id="KRN90588.1"/>
    </source>
</evidence>
<dbReference type="eggNOG" id="COG4295">
    <property type="taxonomic scope" value="Bacteria"/>
</dbReference>
<dbReference type="InterPro" id="IPR012664">
    <property type="entry name" value="CHP02452"/>
</dbReference>
<dbReference type="STRING" id="1122146.IV53_GL000230"/>
<proteinExistence type="predicted"/>
<dbReference type="AlphaFoldDB" id="A0A0R2KU64"/>
<comment type="caution">
    <text evidence="2">The sequence shown here is derived from an EMBL/GenBank/DDBJ whole genome shotgun (WGS) entry which is preliminary data.</text>
</comment>
<evidence type="ECO:0000313" key="3">
    <source>
        <dbReference type="Proteomes" id="UP000051500"/>
    </source>
</evidence>